<feature type="compositionally biased region" description="Acidic residues" evidence="5">
    <location>
        <begin position="30"/>
        <end position="41"/>
    </location>
</feature>
<comment type="subcellular location">
    <subcellularLocation>
        <location evidence="1">Membrane</location>
        <topology evidence="1">Multi-pass membrane protein</topology>
    </subcellularLocation>
</comment>
<feature type="transmembrane region" description="Helical" evidence="6">
    <location>
        <begin position="114"/>
        <end position="132"/>
    </location>
</feature>
<feature type="transmembrane region" description="Helical" evidence="6">
    <location>
        <begin position="349"/>
        <end position="371"/>
    </location>
</feature>
<feature type="transmembrane region" description="Helical" evidence="6">
    <location>
        <begin position="483"/>
        <end position="508"/>
    </location>
</feature>
<feature type="transmembrane region" description="Helical" evidence="6">
    <location>
        <begin position="153"/>
        <end position="176"/>
    </location>
</feature>
<dbReference type="InterPro" id="IPR036513">
    <property type="entry name" value="STAS_dom_sf"/>
</dbReference>
<feature type="transmembrane region" description="Helical" evidence="6">
    <location>
        <begin position="446"/>
        <end position="463"/>
    </location>
</feature>
<dbReference type="InterPro" id="IPR011547">
    <property type="entry name" value="SLC26A/SulP_dom"/>
</dbReference>
<organism evidence="8">
    <name type="scientific">Rhipicephalus appendiculatus</name>
    <name type="common">Brown ear tick</name>
    <dbReference type="NCBI Taxonomy" id="34631"/>
    <lineage>
        <taxon>Eukaryota</taxon>
        <taxon>Metazoa</taxon>
        <taxon>Ecdysozoa</taxon>
        <taxon>Arthropoda</taxon>
        <taxon>Chelicerata</taxon>
        <taxon>Arachnida</taxon>
        <taxon>Acari</taxon>
        <taxon>Parasitiformes</taxon>
        <taxon>Ixodida</taxon>
        <taxon>Ixodoidea</taxon>
        <taxon>Ixodidae</taxon>
        <taxon>Rhipicephalinae</taxon>
        <taxon>Rhipicephalus</taxon>
        <taxon>Rhipicephalus</taxon>
    </lineage>
</organism>
<feature type="region of interest" description="Disordered" evidence="5">
    <location>
        <begin position="27"/>
        <end position="49"/>
    </location>
</feature>
<evidence type="ECO:0000256" key="3">
    <source>
        <dbReference type="ARBA" id="ARBA00022989"/>
    </source>
</evidence>
<reference evidence="8" key="1">
    <citation type="journal article" date="2016" name="Ticks Tick Borne Dis.">
        <title>De novo assembly and annotation of the salivary gland transcriptome of Rhipicephalus appendiculatus male and female ticks during blood feeding.</title>
        <authorList>
            <person name="de Castro M.H."/>
            <person name="de Klerk D."/>
            <person name="Pienaar R."/>
            <person name="Latif A.A."/>
            <person name="Rees D.J."/>
            <person name="Mans B.J."/>
        </authorList>
    </citation>
    <scope>NUCLEOTIDE SEQUENCE</scope>
    <source>
        <tissue evidence="8">Salivary glands</tissue>
    </source>
</reference>
<name>A0A131YXI1_RHIAP</name>
<dbReference type="GO" id="GO:0016020">
    <property type="term" value="C:membrane"/>
    <property type="evidence" value="ECO:0007669"/>
    <property type="project" value="UniProtKB-SubCell"/>
</dbReference>
<dbReference type="GO" id="GO:0055085">
    <property type="term" value="P:transmembrane transport"/>
    <property type="evidence" value="ECO:0007669"/>
    <property type="project" value="InterPro"/>
</dbReference>
<feature type="domain" description="SLC26A/SulP transporter" evidence="7">
    <location>
        <begin position="83"/>
        <end position="482"/>
    </location>
</feature>
<feature type="transmembrane region" description="Helical" evidence="6">
    <location>
        <begin position="275"/>
        <end position="300"/>
    </location>
</feature>
<protein>
    <submittedName>
        <fullName evidence="8">Sulfate permease pediculus us corporis sulfate permease</fullName>
    </submittedName>
</protein>
<evidence type="ECO:0000313" key="8">
    <source>
        <dbReference type="EMBL" id="JAP83185.1"/>
    </source>
</evidence>
<keyword evidence="4 6" id="KW-0472">Membrane</keyword>
<feature type="transmembrane region" description="Helical" evidence="6">
    <location>
        <begin position="383"/>
        <end position="400"/>
    </location>
</feature>
<dbReference type="PANTHER" id="PTHR11814">
    <property type="entry name" value="SULFATE TRANSPORTER"/>
    <property type="match status" value="1"/>
</dbReference>
<feature type="transmembrane region" description="Helical" evidence="6">
    <location>
        <begin position="87"/>
        <end position="108"/>
    </location>
</feature>
<keyword evidence="2 6" id="KW-0812">Transmembrane</keyword>
<dbReference type="InterPro" id="IPR001902">
    <property type="entry name" value="SLC26A/SulP_fam"/>
</dbReference>
<evidence type="ECO:0000256" key="5">
    <source>
        <dbReference type="SAM" id="MobiDB-lite"/>
    </source>
</evidence>
<evidence type="ECO:0000256" key="1">
    <source>
        <dbReference type="ARBA" id="ARBA00004141"/>
    </source>
</evidence>
<dbReference type="Pfam" id="PF00916">
    <property type="entry name" value="Sulfate_transp"/>
    <property type="match status" value="1"/>
</dbReference>
<evidence type="ECO:0000256" key="6">
    <source>
        <dbReference type="SAM" id="Phobius"/>
    </source>
</evidence>
<evidence type="ECO:0000259" key="7">
    <source>
        <dbReference type="Pfam" id="PF00916"/>
    </source>
</evidence>
<sequence>MVASRRRESSGAIEEPKIQLLNLARAGDSLNDDSGEPDDTPEPPPSGFKRLCHGVRNQCCSVQRWKNRIPITKWLPHYSLLDLHGDFVAGMTVALTVIPQGLALAVLAGLPPQYGLYTAFMGSFMYTIFGSCKDLTIGPTAIMSIMTGEYTHVGGPTFAIILTFLSGIIQIVMGLLNLGFIVEFISGPVISGFTSAAAITIASTQLKSLFGMKFEAEEFLDTMYQFFTHLHTMRLADSLLGVSCVILLLLIRHFKDKKFSPDSRFPPRAQKIIEGIWWTFATARNAIAVLVCAIAAAILLNNNMQPFALTDEVKGGMPPFQLPNFTADIFDTSNNKTIHMNFVDIMRTLGAGIPIIALLSILESVAIAKAFAKGKSLDSTQEMLAIGICNLMGSFVSAYPGTGSFSRTAINNNSGVRTPMGGVFTGAIVIMALVFMAPYFKYIPKASLSAIIITAVIFMVHYQDVPAMWRTNRLDLLPFAATFIVSFVLGLEYGIIVGVVISLVLLMYEHARPRVKITKKQTMSGIPYVLVSPDRTVLYPSSMYTTDKITKALPDTKDTSPRFVVYDGVHINVVDYTTCIAFKSLSDNFAKQQATLIYMNLKPSVADALQGAGPVNFYSCKSDKELDSLISAACAHTSLALLSTCKPGDEDAYSSDDDGSNNEQPVSVMPHLAVKV</sequence>
<feature type="transmembrane region" description="Helical" evidence="6">
    <location>
        <begin position="420"/>
        <end position="439"/>
    </location>
</feature>
<evidence type="ECO:0000256" key="2">
    <source>
        <dbReference type="ARBA" id="ARBA00022692"/>
    </source>
</evidence>
<evidence type="ECO:0000256" key="4">
    <source>
        <dbReference type="ARBA" id="ARBA00023136"/>
    </source>
</evidence>
<dbReference type="EMBL" id="GEDV01005372">
    <property type="protein sequence ID" value="JAP83185.1"/>
    <property type="molecule type" value="Transcribed_RNA"/>
</dbReference>
<accession>A0A131YXI1</accession>
<dbReference type="AlphaFoldDB" id="A0A131YXI1"/>
<proteinExistence type="predicted"/>
<feature type="transmembrane region" description="Helical" evidence="6">
    <location>
        <begin position="235"/>
        <end position="254"/>
    </location>
</feature>
<dbReference type="Gene3D" id="3.30.750.24">
    <property type="entry name" value="STAS domain"/>
    <property type="match status" value="1"/>
</dbReference>
<keyword evidence="3 6" id="KW-1133">Transmembrane helix</keyword>